<dbReference type="Proteomes" id="UP001200430">
    <property type="component" value="Unassembled WGS sequence"/>
</dbReference>
<dbReference type="PROSITE" id="PS50893">
    <property type="entry name" value="ABC_TRANSPORTER_2"/>
    <property type="match status" value="1"/>
</dbReference>
<dbReference type="InterPro" id="IPR050153">
    <property type="entry name" value="Metal_Ion_Import_ABC"/>
</dbReference>
<evidence type="ECO:0000256" key="2">
    <source>
        <dbReference type="ARBA" id="ARBA00022741"/>
    </source>
</evidence>
<protein>
    <submittedName>
        <fullName evidence="5">ATP-binding cassette domain-containing protein</fullName>
    </submittedName>
</protein>
<dbReference type="SUPFAM" id="SSF52540">
    <property type="entry name" value="P-loop containing nucleoside triphosphate hydrolases"/>
    <property type="match status" value="1"/>
</dbReference>
<organism evidence="5 6">
    <name type="scientific">Dethiosulfovibrio marinus</name>
    <dbReference type="NCBI Taxonomy" id="133532"/>
    <lineage>
        <taxon>Bacteria</taxon>
        <taxon>Thermotogati</taxon>
        <taxon>Synergistota</taxon>
        <taxon>Synergistia</taxon>
        <taxon>Synergistales</taxon>
        <taxon>Dethiosulfovibrionaceae</taxon>
        <taxon>Dethiosulfovibrio</taxon>
    </lineage>
</organism>
<dbReference type="EMBL" id="JAKGUD010000012">
    <property type="protein sequence ID" value="MCF4143202.1"/>
    <property type="molecule type" value="Genomic_DNA"/>
</dbReference>
<dbReference type="GO" id="GO:0005524">
    <property type="term" value="F:ATP binding"/>
    <property type="evidence" value="ECO:0007669"/>
    <property type="project" value="UniProtKB-KW"/>
</dbReference>
<dbReference type="InterPro" id="IPR003593">
    <property type="entry name" value="AAA+_ATPase"/>
</dbReference>
<dbReference type="SMART" id="SM00382">
    <property type="entry name" value="AAA"/>
    <property type="match status" value="1"/>
</dbReference>
<name>A0ABS9EPT7_9BACT</name>
<keyword evidence="1" id="KW-0813">Transport</keyword>
<feature type="domain" description="ABC transporter" evidence="4">
    <location>
        <begin position="4"/>
        <end position="233"/>
    </location>
</feature>
<dbReference type="RefSeq" id="WP_236099906.1">
    <property type="nucleotide sequence ID" value="NZ_JAKGUD010000012.1"/>
</dbReference>
<dbReference type="Pfam" id="PF00005">
    <property type="entry name" value="ABC_tran"/>
    <property type="match status" value="1"/>
</dbReference>
<accession>A0ABS9EPT7</accession>
<evidence type="ECO:0000259" key="4">
    <source>
        <dbReference type="PROSITE" id="PS50893"/>
    </source>
</evidence>
<reference evidence="5 6" key="1">
    <citation type="submission" date="2022-01" db="EMBL/GenBank/DDBJ databases">
        <title>Dethiosulfovibrio faecalis sp. nov., a novel proteolytic, non-sulfur-reducing bacterium isolated from a marine aquaculture solid waste bioreactor.</title>
        <authorList>
            <person name="Grabowski S."/>
            <person name="Apolinario E."/>
            <person name="Schneider N."/>
            <person name="Marshall C.W."/>
            <person name="Sowers K.R."/>
        </authorList>
    </citation>
    <scope>NUCLEOTIDE SEQUENCE [LARGE SCALE GENOMIC DNA]</scope>
    <source>
        <strain evidence="5 6">DSM 12537</strain>
    </source>
</reference>
<dbReference type="PANTHER" id="PTHR42734">
    <property type="entry name" value="METAL TRANSPORT SYSTEM ATP-BINDING PROTEIN TM_0124-RELATED"/>
    <property type="match status" value="1"/>
</dbReference>
<keyword evidence="3 5" id="KW-0067">ATP-binding</keyword>
<evidence type="ECO:0000256" key="1">
    <source>
        <dbReference type="ARBA" id="ARBA00022448"/>
    </source>
</evidence>
<keyword evidence="6" id="KW-1185">Reference proteome</keyword>
<evidence type="ECO:0000313" key="5">
    <source>
        <dbReference type="EMBL" id="MCF4143202.1"/>
    </source>
</evidence>
<comment type="caution">
    <text evidence="5">The sequence shown here is derived from an EMBL/GenBank/DDBJ whole genome shotgun (WGS) entry which is preliminary data.</text>
</comment>
<dbReference type="Gene3D" id="3.40.50.300">
    <property type="entry name" value="P-loop containing nucleotide triphosphate hydrolases"/>
    <property type="match status" value="1"/>
</dbReference>
<evidence type="ECO:0000256" key="3">
    <source>
        <dbReference type="ARBA" id="ARBA00022840"/>
    </source>
</evidence>
<gene>
    <name evidence="5" type="ORF">L2W38_10305</name>
</gene>
<proteinExistence type="predicted"/>
<dbReference type="InterPro" id="IPR003439">
    <property type="entry name" value="ABC_transporter-like_ATP-bd"/>
</dbReference>
<dbReference type="InterPro" id="IPR027417">
    <property type="entry name" value="P-loop_NTPase"/>
</dbReference>
<sequence length="244" mass="26157">MNSVEFDRVSFGYEGAPIFDRASFSVPAGEFLVVIGPNGGGKSTLLRLMLGLLSPSEGRIDVLGKPPGRTSEVGYVPQDVEKGLSMPVTVRRVVSMGRLGARSGGNDSVDRAMEAMDLVPLSDRPVGSLSQGQRQRTLIARALASEPKLLLLDEPLASVDPDARKSIFDSLNDVAEGRTVVVVSHDYSIIPACASAVACVDRSIYYHDGGELTEELFFKASCSCPVEIIGHGLPHRVLEEHRHG</sequence>
<evidence type="ECO:0000313" key="6">
    <source>
        <dbReference type="Proteomes" id="UP001200430"/>
    </source>
</evidence>
<keyword evidence="2" id="KW-0547">Nucleotide-binding</keyword>